<evidence type="ECO:0000256" key="1">
    <source>
        <dbReference type="ARBA" id="ARBA00023002"/>
    </source>
</evidence>
<dbReference type="AlphaFoldDB" id="A0A8K0SEE7"/>
<dbReference type="Gene3D" id="3.40.50.720">
    <property type="entry name" value="NAD(P)-binding Rossmann-like Domain"/>
    <property type="match status" value="1"/>
</dbReference>
<dbReference type="InterPro" id="IPR036291">
    <property type="entry name" value="NAD(P)-bd_dom_sf"/>
</dbReference>
<keyword evidence="1" id="KW-0560">Oxidoreductase</keyword>
<comment type="caution">
    <text evidence="2">The sequence shown here is derived from an EMBL/GenBank/DDBJ whole genome shotgun (WGS) entry which is preliminary data.</text>
</comment>
<evidence type="ECO:0000313" key="3">
    <source>
        <dbReference type="Proteomes" id="UP000813444"/>
    </source>
</evidence>
<protein>
    <recommendedName>
        <fullName evidence="4">NAD(P)-binding protein</fullName>
    </recommendedName>
</protein>
<gene>
    <name evidence="2" type="ORF">B0I35DRAFT_446074</name>
</gene>
<accession>A0A8K0SEE7</accession>
<dbReference type="OrthoDB" id="2898509at2759"/>
<reference evidence="2" key="1">
    <citation type="journal article" date="2021" name="Nat. Commun.">
        <title>Genetic determinants of endophytism in the Arabidopsis root mycobiome.</title>
        <authorList>
            <person name="Mesny F."/>
            <person name="Miyauchi S."/>
            <person name="Thiergart T."/>
            <person name="Pickel B."/>
            <person name="Atanasova L."/>
            <person name="Karlsson M."/>
            <person name="Huettel B."/>
            <person name="Barry K.W."/>
            <person name="Haridas S."/>
            <person name="Chen C."/>
            <person name="Bauer D."/>
            <person name="Andreopoulos W."/>
            <person name="Pangilinan J."/>
            <person name="LaButti K."/>
            <person name="Riley R."/>
            <person name="Lipzen A."/>
            <person name="Clum A."/>
            <person name="Drula E."/>
            <person name="Henrissat B."/>
            <person name="Kohler A."/>
            <person name="Grigoriev I.V."/>
            <person name="Martin F.M."/>
            <person name="Hacquard S."/>
        </authorList>
    </citation>
    <scope>NUCLEOTIDE SEQUENCE</scope>
    <source>
        <strain evidence="2">MPI-CAGE-CH-0235</strain>
    </source>
</reference>
<evidence type="ECO:0008006" key="4">
    <source>
        <dbReference type="Google" id="ProtNLM"/>
    </source>
</evidence>
<name>A0A8K0SEE7_9HYPO</name>
<dbReference type="SUPFAM" id="SSF51735">
    <property type="entry name" value="NAD(P)-binding Rossmann-fold domains"/>
    <property type="match status" value="1"/>
</dbReference>
<organism evidence="2 3">
    <name type="scientific">Stachybotrys elegans</name>
    <dbReference type="NCBI Taxonomy" id="80388"/>
    <lineage>
        <taxon>Eukaryota</taxon>
        <taxon>Fungi</taxon>
        <taxon>Dikarya</taxon>
        <taxon>Ascomycota</taxon>
        <taxon>Pezizomycotina</taxon>
        <taxon>Sordariomycetes</taxon>
        <taxon>Hypocreomycetidae</taxon>
        <taxon>Hypocreales</taxon>
        <taxon>Stachybotryaceae</taxon>
        <taxon>Stachybotrys</taxon>
    </lineage>
</organism>
<dbReference type="Proteomes" id="UP000813444">
    <property type="component" value="Unassembled WGS sequence"/>
</dbReference>
<sequence>MPSIQVIRSAVAELPQGSPIVTAISGGTTGIGSYLAKALATTFASQGSKLRVYIVGRNAERAKTVISECQQISPGSDWRFIHATDLALISEVDKSSAEIIRQENEAPFHGGQARLDLLYMTHAIPILGHKRTTEEGLDALESTVYYSRIRFILQLLSLLTASPRVAHVISVYAGSIENGVTPDEEPIGFVPPEIYDFNAVRKYTTFMKTFVFEELAEKHSERLSLIHIYPGLVDGPGFTQMPLWFRALFTVMKPLTWFFMTGSEDCGMVMAYLATSRSSAKGSIQDAMDTLVPKSSLGIVGGGAYSLGQRADPQTQQIMFEKSRKPDTRKKAWDHTIRTLDDIAKKNAAIA</sequence>
<dbReference type="PANTHER" id="PTHR47534">
    <property type="entry name" value="YALI0E05731P"/>
    <property type="match status" value="1"/>
</dbReference>
<dbReference type="GO" id="GO:0016491">
    <property type="term" value="F:oxidoreductase activity"/>
    <property type="evidence" value="ECO:0007669"/>
    <property type="project" value="UniProtKB-KW"/>
</dbReference>
<dbReference type="PANTHER" id="PTHR47534:SF3">
    <property type="entry name" value="ALCOHOL DEHYDROGENASE-LIKE C-TERMINAL DOMAIN-CONTAINING PROTEIN"/>
    <property type="match status" value="1"/>
</dbReference>
<dbReference type="InterPro" id="IPR052228">
    <property type="entry name" value="Sec_Metab_Biosynth_Oxidored"/>
</dbReference>
<keyword evidence="3" id="KW-1185">Reference proteome</keyword>
<proteinExistence type="predicted"/>
<dbReference type="EMBL" id="JAGPNK010000028">
    <property type="protein sequence ID" value="KAH7303828.1"/>
    <property type="molecule type" value="Genomic_DNA"/>
</dbReference>
<evidence type="ECO:0000313" key="2">
    <source>
        <dbReference type="EMBL" id="KAH7303828.1"/>
    </source>
</evidence>